<feature type="domain" description="N-acetyltransferase" evidence="1">
    <location>
        <begin position="1"/>
        <end position="105"/>
    </location>
</feature>
<name>L9Z432_9EURY</name>
<evidence type="ECO:0000313" key="2">
    <source>
        <dbReference type="EMBL" id="ELY81270.1"/>
    </source>
</evidence>
<sequence>MGGGGASVTKPFVQTNDAELKAIYVDPDCWGRGTGTALLEQGLETLPERITRLRLEVLFDNDIGTHFYEVRGFEKNGHQQRRTRRRVVSDLYLHAGTLSRSKRAGSLRAETDNGSATATPRCNSYIDM</sequence>
<dbReference type="Proteomes" id="UP000011592">
    <property type="component" value="Unassembled WGS sequence"/>
</dbReference>
<gene>
    <name evidence="2" type="ORF">C486_07309</name>
</gene>
<dbReference type="PROSITE" id="PS51186">
    <property type="entry name" value="GNAT"/>
    <property type="match status" value="1"/>
</dbReference>
<proteinExistence type="predicted"/>
<evidence type="ECO:0000259" key="1">
    <source>
        <dbReference type="PROSITE" id="PS51186"/>
    </source>
</evidence>
<evidence type="ECO:0000313" key="3">
    <source>
        <dbReference type="Proteomes" id="UP000011592"/>
    </source>
</evidence>
<dbReference type="InterPro" id="IPR016181">
    <property type="entry name" value="Acyl_CoA_acyltransferase"/>
</dbReference>
<reference evidence="2 3" key="1">
    <citation type="journal article" date="2014" name="PLoS Genet.">
        <title>Phylogenetically driven sequencing of extremely halophilic archaea reveals strategies for static and dynamic osmo-response.</title>
        <authorList>
            <person name="Becker E.A."/>
            <person name="Seitzer P.M."/>
            <person name="Tritt A."/>
            <person name="Larsen D."/>
            <person name="Krusor M."/>
            <person name="Yao A.I."/>
            <person name="Wu D."/>
            <person name="Madern D."/>
            <person name="Eisen J.A."/>
            <person name="Darling A.E."/>
            <person name="Facciotti M.T."/>
        </authorList>
    </citation>
    <scope>NUCLEOTIDE SEQUENCE [LARGE SCALE GENOMIC DNA]</scope>
    <source>
        <strain evidence="2 3">JCM 14663</strain>
    </source>
</reference>
<comment type="caution">
    <text evidence="2">The sequence shown here is derived from an EMBL/GenBank/DDBJ whole genome shotgun (WGS) entry which is preliminary data.</text>
</comment>
<dbReference type="InterPro" id="IPR000182">
    <property type="entry name" value="GNAT_dom"/>
</dbReference>
<dbReference type="EMBL" id="AOIJ01000043">
    <property type="protein sequence ID" value="ELY81270.1"/>
    <property type="molecule type" value="Genomic_DNA"/>
</dbReference>
<protein>
    <submittedName>
        <fullName evidence="2">N-acetyltransferase GCN5</fullName>
    </submittedName>
</protein>
<accession>L9Z432</accession>
<dbReference type="RefSeq" id="WP_008454513.1">
    <property type="nucleotide sequence ID" value="NZ_AOIJ01000043.1"/>
</dbReference>
<dbReference type="PATRIC" id="fig|1230459.4.peg.1465"/>
<dbReference type="SUPFAM" id="SSF55729">
    <property type="entry name" value="Acyl-CoA N-acyltransferases (Nat)"/>
    <property type="match status" value="1"/>
</dbReference>
<dbReference type="AlphaFoldDB" id="L9Z432"/>
<dbReference type="Pfam" id="PF00583">
    <property type="entry name" value="Acetyltransf_1"/>
    <property type="match status" value="1"/>
</dbReference>
<dbReference type="CDD" id="cd04301">
    <property type="entry name" value="NAT_SF"/>
    <property type="match status" value="1"/>
</dbReference>
<keyword evidence="2" id="KW-0808">Transferase</keyword>
<dbReference type="Gene3D" id="3.40.630.30">
    <property type="match status" value="1"/>
</dbReference>
<organism evidence="2 3">
    <name type="scientific">Natrinema gari JCM 14663</name>
    <dbReference type="NCBI Taxonomy" id="1230459"/>
    <lineage>
        <taxon>Archaea</taxon>
        <taxon>Methanobacteriati</taxon>
        <taxon>Methanobacteriota</taxon>
        <taxon>Stenosarchaea group</taxon>
        <taxon>Halobacteria</taxon>
        <taxon>Halobacteriales</taxon>
        <taxon>Natrialbaceae</taxon>
        <taxon>Natrinema</taxon>
    </lineage>
</organism>
<dbReference type="GO" id="GO:0016747">
    <property type="term" value="F:acyltransferase activity, transferring groups other than amino-acyl groups"/>
    <property type="evidence" value="ECO:0007669"/>
    <property type="project" value="InterPro"/>
</dbReference>
<keyword evidence="3" id="KW-1185">Reference proteome</keyword>